<dbReference type="AlphaFoldDB" id="A0A1G9NKM4"/>
<dbReference type="GO" id="GO:0055085">
    <property type="term" value="P:transmembrane transport"/>
    <property type="evidence" value="ECO:0007669"/>
    <property type="project" value="InterPro"/>
</dbReference>
<gene>
    <name evidence="11" type="ORF">SAMN04488090_2044</name>
</gene>
<name>A0A1G9NKM4_9BACT</name>
<dbReference type="GO" id="GO:0015031">
    <property type="term" value="P:protein transport"/>
    <property type="evidence" value="ECO:0007669"/>
    <property type="project" value="UniProtKB-KW"/>
</dbReference>
<keyword evidence="8" id="KW-1133">Transmembrane helix</keyword>
<dbReference type="GO" id="GO:0098797">
    <property type="term" value="C:plasma membrane protein complex"/>
    <property type="evidence" value="ECO:0007669"/>
    <property type="project" value="TreeGrafter"/>
</dbReference>
<evidence type="ECO:0000256" key="2">
    <source>
        <dbReference type="ARBA" id="ARBA00006555"/>
    </source>
</evidence>
<evidence type="ECO:0000256" key="7">
    <source>
        <dbReference type="ARBA" id="ARBA00022927"/>
    </source>
</evidence>
<keyword evidence="9" id="KW-0472">Membrane</keyword>
<evidence type="ECO:0000256" key="3">
    <source>
        <dbReference type="ARBA" id="ARBA00022448"/>
    </source>
</evidence>
<dbReference type="Gene3D" id="3.30.1150.10">
    <property type="match status" value="1"/>
</dbReference>
<reference evidence="11 12" key="1">
    <citation type="submission" date="2016-10" db="EMBL/GenBank/DDBJ databases">
        <authorList>
            <person name="de Groot N.N."/>
        </authorList>
    </citation>
    <scope>NUCLEOTIDE SEQUENCE [LARGE SCALE GENOMIC DNA]</scope>
    <source>
        <strain evidence="11 12">DSM 21668</strain>
    </source>
</reference>
<feature type="domain" description="TonB C-terminal" evidence="10">
    <location>
        <begin position="38"/>
        <end position="125"/>
    </location>
</feature>
<evidence type="ECO:0000313" key="11">
    <source>
        <dbReference type="EMBL" id="SDL86920.1"/>
    </source>
</evidence>
<evidence type="ECO:0000256" key="1">
    <source>
        <dbReference type="ARBA" id="ARBA00004383"/>
    </source>
</evidence>
<evidence type="ECO:0000256" key="4">
    <source>
        <dbReference type="ARBA" id="ARBA00022475"/>
    </source>
</evidence>
<evidence type="ECO:0000256" key="8">
    <source>
        <dbReference type="ARBA" id="ARBA00022989"/>
    </source>
</evidence>
<keyword evidence="7" id="KW-0653">Protein transport</keyword>
<dbReference type="OrthoDB" id="9812355at2"/>
<dbReference type="InterPro" id="IPR051045">
    <property type="entry name" value="TonB-dependent_transducer"/>
</dbReference>
<comment type="similarity">
    <text evidence="2">Belongs to the TonB family.</text>
</comment>
<keyword evidence="5" id="KW-0997">Cell inner membrane</keyword>
<keyword evidence="3" id="KW-0813">Transport</keyword>
<dbReference type="InterPro" id="IPR037682">
    <property type="entry name" value="TonB_C"/>
</dbReference>
<sequence length="125" mass="13618">MTFLAFCLAATLSGTPEVPRAPIDSVYTVVQQVATFPGGTLALKDYLEANTKRPVPARRAHVHGNVYVKMVIEKDGSVSTVSVVKGIGFGCDEEAVRVIREMPVWQPARNKGNEVASLFNLIVRF</sequence>
<evidence type="ECO:0000256" key="9">
    <source>
        <dbReference type="ARBA" id="ARBA00023136"/>
    </source>
</evidence>
<protein>
    <submittedName>
        <fullName evidence="11">Protein TonB</fullName>
    </submittedName>
</protein>
<dbReference type="PANTHER" id="PTHR33446">
    <property type="entry name" value="PROTEIN TONB-RELATED"/>
    <property type="match status" value="1"/>
</dbReference>
<organism evidence="11 12">
    <name type="scientific">Siphonobacter aquaeclarae</name>
    <dbReference type="NCBI Taxonomy" id="563176"/>
    <lineage>
        <taxon>Bacteria</taxon>
        <taxon>Pseudomonadati</taxon>
        <taxon>Bacteroidota</taxon>
        <taxon>Cytophagia</taxon>
        <taxon>Cytophagales</taxon>
        <taxon>Cytophagaceae</taxon>
        <taxon>Siphonobacter</taxon>
    </lineage>
</organism>
<dbReference type="PROSITE" id="PS52015">
    <property type="entry name" value="TONB_CTD"/>
    <property type="match status" value="1"/>
</dbReference>
<dbReference type="InterPro" id="IPR006260">
    <property type="entry name" value="TonB/TolA_C"/>
</dbReference>
<dbReference type="STRING" id="563176.SAMN04488090_2044"/>
<keyword evidence="12" id="KW-1185">Reference proteome</keyword>
<dbReference type="PANTHER" id="PTHR33446:SF2">
    <property type="entry name" value="PROTEIN TONB"/>
    <property type="match status" value="1"/>
</dbReference>
<proteinExistence type="inferred from homology"/>
<dbReference type="NCBIfam" id="TIGR01352">
    <property type="entry name" value="tonB_Cterm"/>
    <property type="match status" value="1"/>
</dbReference>
<dbReference type="SUPFAM" id="SSF74653">
    <property type="entry name" value="TolA/TonB C-terminal domain"/>
    <property type="match status" value="1"/>
</dbReference>
<dbReference type="GO" id="GO:0031992">
    <property type="term" value="F:energy transducer activity"/>
    <property type="evidence" value="ECO:0007669"/>
    <property type="project" value="TreeGrafter"/>
</dbReference>
<evidence type="ECO:0000256" key="6">
    <source>
        <dbReference type="ARBA" id="ARBA00022692"/>
    </source>
</evidence>
<keyword evidence="6" id="KW-0812">Transmembrane</keyword>
<evidence type="ECO:0000259" key="10">
    <source>
        <dbReference type="PROSITE" id="PS52015"/>
    </source>
</evidence>
<evidence type="ECO:0000313" key="12">
    <source>
        <dbReference type="Proteomes" id="UP000198901"/>
    </source>
</evidence>
<dbReference type="Pfam" id="PF03544">
    <property type="entry name" value="TonB_C"/>
    <property type="match status" value="1"/>
</dbReference>
<accession>A0A1G9NKM4</accession>
<dbReference type="RefSeq" id="WP_093201224.1">
    <property type="nucleotide sequence ID" value="NZ_FNGS01000003.1"/>
</dbReference>
<dbReference type="Proteomes" id="UP000198901">
    <property type="component" value="Unassembled WGS sequence"/>
</dbReference>
<comment type="subcellular location">
    <subcellularLocation>
        <location evidence="1">Cell inner membrane</location>
        <topology evidence="1">Single-pass membrane protein</topology>
        <orientation evidence="1">Periplasmic side</orientation>
    </subcellularLocation>
</comment>
<dbReference type="EMBL" id="FNGS01000003">
    <property type="protein sequence ID" value="SDL86920.1"/>
    <property type="molecule type" value="Genomic_DNA"/>
</dbReference>
<evidence type="ECO:0000256" key="5">
    <source>
        <dbReference type="ARBA" id="ARBA00022519"/>
    </source>
</evidence>
<keyword evidence="4" id="KW-1003">Cell membrane</keyword>